<feature type="compositionally biased region" description="Polar residues" evidence="12">
    <location>
        <begin position="120"/>
        <end position="132"/>
    </location>
</feature>
<dbReference type="SUPFAM" id="SSF52777">
    <property type="entry name" value="CoA-dependent acyltransferases"/>
    <property type="match status" value="1"/>
</dbReference>
<keyword evidence="8" id="KW-0786">Thiamine pyrophosphate</keyword>
<keyword evidence="7" id="KW-0560">Oxidoreductase</keyword>
<accession>A0A364VDX4</accession>
<feature type="compositionally biased region" description="Polar residues" evidence="12">
    <location>
        <begin position="98"/>
        <end position="111"/>
    </location>
</feature>
<sequence length="1306" mass="143382">MSSANFGQNEWLVDQMYQQYTSNPQSVDAEWRKYFESSDFKPEAAASSSADAAPAAASTGNKGQSRTSAPTSGASAQQTDNSSSNKDAVSTGAGDKTSAPSQTGDTENQGPSRPVEDARTQQATHTSKTSVNAAGKGASDDTTSNQIRIKQGRIGQPDTVLDDDTHHGSLLPERIAPPAPKAPVGLPDAGQNPLRGPAKAVAKNMDLSLQIPTATSVRDMPAKLMFENRAMVNDQLRARGSGKISFTHIIGWALVKAVLAHPDMNNSYDVIDGKPTLVIPENINLGLAIDMTAKNGNRSLVVAAIKETEKMNFAEFVSSYEDIVKRARDGKLTMEDFSGVTISLTNPGGIGTRHSVPRLTKGQGAIIGVGSMDSPAEFAGASEDRLGEMGVGKLVTITSTYDHRIIQGAESGEFLRTMSRLLIDDNFWDEIFTAMRVPYSPVRWSQDLPNTGVDKSTRVMQLIEAYRSRGHLIADINPLHWTQPGLPVPDHADLNIETHGLTLWDFDRTFHVGGFMGHETMTLRQVLAALRRAYTLKVGSEYTHVMDAEERNWLQRRIEAGQPKFTPAEQKYILQKLNSAEAFENFLQTKYVGQKRFSLEGAETLIPMMDAAIDRAAGAGQSEVVIGMPHRGRLNVLTNVVGKPFAKVFTEFEGNIDPAAAGGSGDVKYHLGATGHYMQMFGDGEIDVTLTANPSHLEAVNPVMEGIARAKQDLIDQGPGTVMPLLLHGDAAFAGLGVVQETINMFKLDAYEVGGTIHIVVNNQIGFTTTPDAGRSTYYATDLAKGFDCPVFHVNGDDPEAVVWVAQLAVDYRNQFGKDVFIDLVTYRRRGHNEADDPSMTQPGMYDIITKMPTSREQYTEALIGRGDLSTEDAERVARDFHDQLEIVFNDVREAEKGSSPKEQSGITASQQLPHGLDTSISRETVELIGDKFANTPDYLTPHPRVKPVLKRRQSMSRKGNIDWGFAELLAFGSLVQEGKLVRLVGEDSLRGTFTQRHAVLFDREDFDKYSPLQVIGEESGNGGRFEAYNSSLTEFAGIGFEYGYSVGNTDAVTVWEAQFGDFANGGQTIIDQYVSSGEAKWGQLSNLVLLLPHGYEGQGPDHSSARIERFLQMSAEGSWTIAQPSTPASFFHLLRRHALGTLKRPLVVFTPKSMLRNKQAVSSVEDFVDLKKFQAVIDDPNQDGVNENIKYVLLCSGKVYWDLEKKREQDGRDDVAIVRLEMLHPVPHNRLREALKNYPNAELRWVQDEPANQGPWPFMALQLPEYFPGIKLTRVSRRAQSSTATGVTKVHQLEQKQLLEEAFGE</sequence>
<dbReference type="GO" id="GO:0004149">
    <property type="term" value="F:dihydrolipoyllysine-residue succinyltransferase activity"/>
    <property type="evidence" value="ECO:0007669"/>
    <property type="project" value="UniProtKB-EC"/>
</dbReference>
<dbReference type="InterPro" id="IPR001078">
    <property type="entry name" value="2-oxoacid_DH_actylTfrase"/>
</dbReference>
<evidence type="ECO:0000256" key="10">
    <source>
        <dbReference type="ARBA" id="ARBA00051911"/>
    </source>
</evidence>
<dbReference type="InterPro" id="IPR001017">
    <property type="entry name" value="DH_E1"/>
</dbReference>
<dbReference type="Pfam" id="PF00676">
    <property type="entry name" value="E1_dh"/>
    <property type="match status" value="1"/>
</dbReference>
<feature type="compositionally biased region" description="Low complexity" evidence="12">
    <location>
        <begin position="44"/>
        <end position="58"/>
    </location>
</feature>
<keyword evidence="4" id="KW-0816">Tricarboxylic acid cycle</keyword>
<dbReference type="Gene3D" id="1.10.287.1150">
    <property type="entry name" value="TPP helical domain"/>
    <property type="match status" value="1"/>
</dbReference>
<dbReference type="InterPro" id="IPR011603">
    <property type="entry name" value="2oxoglutarate_DH_E1"/>
</dbReference>
<evidence type="ECO:0000313" key="15">
    <source>
        <dbReference type="Proteomes" id="UP000251047"/>
    </source>
</evidence>
<dbReference type="SUPFAM" id="SSF52518">
    <property type="entry name" value="Thiamin diphosphate-binding fold (THDP-binding)"/>
    <property type="match status" value="2"/>
</dbReference>
<dbReference type="Pfam" id="PF02779">
    <property type="entry name" value="Transket_pyr"/>
    <property type="match status" value="1"/>
</dbReference>
<evidence type="ECO:0000256" key="5">
    <source>
        <dbReference type="ARBA" id="ARBA00022723"/>
    </source>
</evidence>
<dbReference type="NCBIfam" id="NF008907">
    <property type="entry name" value="PRK12270.1"/>
    <property type="match status" value="1"/>
</dbReference>
<comment type="catalytic activity">
    <reaction evidence="10">
        <text>N(6)-[(R)-lipoyl]-L-lysyl-[protein] + 2-oxoglutarate + H(+) = N(6)-[(R)-S(8)-succinyldihydrolipoyl]-L-lysyl-[protein] + CO2</text>
        <dbReference type="Rhea" id="RHEA:12188"/>
        <dbReference type="Rhea" id="RHEA-COMP:10474"/>
        <dbReference type="Rhea" id="RHEA-COMP:20092"/>
        <dbReference type="ChEBI" id="CHEBI:15378"/>
        <dbReference type="ChEBI" id="CHEBI:16526"/>
        <dbReference type="ChEBI" id="CHEBI:16810"/>
        <dbReference type="ChEBI" id="CHEBI:83099"/>
        <dbReference type="ChEBI" id="CHEBI:83120"/>
        <dbReference type="EC" id="1.2.4.2"/>
    </reaction>
</comment>
<feature type="region of interest" description="Disordered" evidence="12">
    <location>
        <begin position="895"/>
        <end position="915"/>
    </location>
</feature>
<comment type="pathway">
    <text evidence="3">Carbohydrate metabolism; tricarboxylic acid cycle; succinyl-CoA from 2-oxoglutarate (dehydrogenase route): step 1/1.</text>
</comment>
<evidence type="ECO:0000256" key="3">
    <source>
        <dbReference type="ARBA" id="ARBA00004813"/>
    </source>
</evidence>
<dbReference type="CDD" id="cd02016">
    <property type="entry name" value="TPP_E1_OGDC_like"/>
    <property type="match status" value="1"/>
</dbReference>
<evidence type="ECO:0000256" key="9">
    <source>
        <dbReference type="ARBA" id="ARBA00023268"/>
    </source>
</evidence>
<dbReference type="InterPro" id="IPR029061">
    <property type="entry name" value="THDP-binding"/>
</dbReference>
<dbReference type="NCBIfam" id="NF006914">
    <property type="entry name" value="PRK09404.1"/>
    <property type="match status" value="1"/>
</dbReference>
<dbReference type="Proteomes" id="UP000251047">
    <property type="component" value="Unassembled WGS sequence"/>
</dbReference>
<dbReference type="GO" id="GO:0005829">
    <property type="term" value="C:cytosol"/>
    <property type="evidence" value="ECO:0007669"/>
    <property type="project" value="TreeGrafter"/>
</dbReference>
<dbReference type="Gene3D" id="3.40.50.12470">
    <property type="match status" value="1"/>
</dbReference>
<dbReference type="Gene3D" id="3.30.559.10">
    <property type="entry name" value="Chloramphenicol acetyltransferase-like domain"/>
    <property type="match status" value="1"/>
</dbReference>
<evidence type="ECO:0000256" key="12">
    <source>
        <dbReference type="SAM" id="MobiDB-lite"/>
    </source>
</evidence>
<dbReference type="GO" id="GO:0045252">
    <property type="term" value="C:oxoglutarate dehydrogenase complex"/>
    <property type="evidence" value="ECO:0007669"/>
    <property type="project" value="TreeGrafter"/>
</dbReference>
<gene>
    <name evidence="14" type="primary">kgd</name>
    <name evidence="14" type="ORF">CWC39_01075</name>
</gene>
<feature type="compositionally biased region" description="Polar residues" evidence="12">
    <location>
        <begin position="59"/>
        <end position="88"/>
    </location>
</feature>
<dbReference type="EC" id="4.1.1.71" evidence="14"/>
<dbReference type="GO" id="GO:0004591">
    <property type="term" value="F:oxoglutarate dehydrogenase (succinyl-transferring) activity"/>
    <property type="evidence" value="ECO:0007669"/>
    <property type="project" value="UniProtKB-EC"/>
</dbReference>
<evidence type="ECO:0000259" key="13">
    <source>
        <dbReference type="SMART" id="SM00861"/>
    </source>
</evidence>
<keyword evidence="14" id="KW-0808">Transferase</keyword>
<evidence type="ECO:0000256" key="11">
    <source>
        <dbReference type="ARBA" id="ARBA00052761"/>
    </source>
</evidence>
<dbReference type="EMBL" id="PHQP01000004">
    <property type="protein sequence ID" value="RAV34849.1"/>
    <property type="molecule type" value="Genomic_DNA"/>
</dbReference>
<evidence type="ECO:0000256" key="1">
    <source>
        <dbReference type="ARBA" id="ARBA00001946"/>
    </source>
</evidence>
<dbReference type="GO" id="GO:0000287">
    <property type="term" value="F:magnesium ion binding"/>
    <property type="evidence" value="ECO:0007669"/>
    <property type="project" value="UniProtKB-ARBA"/>
</dbReference>
<evidence type="ECO:0000256" key="2">
    <source>
        <dbReference type="ARBA" id="ARBA00001964"/>
    </source>
</evidence>
<dbReference type="InterPro" id="IPR023213">
    <property type="entry name" value="CAT-like_dom_sf"/>
</dbReference>
<dbReference type="GO" id="GO:0006099">
    <property type="term" value="P:tricarboxylic acid cycle"/>
    <property type="evidence" value="ECO:0007669"/>
    <property type="project" value="UniProtKB-UniPathway"/>
</dbReference>
<dbReference type="Gene3D" id="3.40.50.970">
    <property type="match status" value="1"/>
</dbReference>
<dbReference type="Pfam" id="PF00198">
    <property type="entry name" value="2-oxoacid_dh"/>
    <property type="match status" value="1"/>
</dbReference>
<dbReference type="RefSeq" id="WP_112768677.1">
    <property type="nucleotide sequence ID" value="NZ_PHQP01000004.1"/>
</dbReference>
<dbReference type="Pfam" id="PF16078">
    <property type="entry name" value="2-oxogl_dehyd_N"/>
    <property type="match status" value="1"/>
</dbReference>
<evidence type="ECO:0000256" key="7">
    <source>
        <dbReference type="ARBA" id="ARBA00023002"/>
    </source>
</evidence>
<dbReference type="GO" id="GO:0008683">
    <property type="term" value="F:2-oxoglutarate decarboxylase activity"/>
    <property type="evidence" value="ECO:0007669"/>
    <property type="project" value="UniProtKB-EC"/>
</dbReference>
<comment type="caution">
    <text evidence="14">The sequence shown here is derived from an EMBL/GenBank/DDBJ whole genome shotgun (WGS) entry which is preliminary data.</text>
</comment>
<dbReference type="NCBIfam" id="TIGR00239">
    <property type="entry name" value="2oxo_dh_E1"/>
    <property type="match status" value="1"/>
</dbReference>
<feature type="domain" description="Transketolase-like pyrimidine-binding" evidence="13">
    <location>
        <begin position="962"/>
        <end position="1158"/>
    </location>
</feature>
<dbReference type="InterPro" id="IPR032106">
    <property type="entry name" value="2-oxogl_dehyd_N"/>
</dbReference>
<dbReference type="Pfam" id="PF16870">
    <property type="entry name" value="OxoGdeHyase_C"/>
    <property type="match status" value="1"/>
</dbReference>
<keyword evidence="14" id="KW-0456">Lyase</keyword>
<keyword evidence="9" id="KW-0511">Multifunctional enzyme</keyword>
<organism evidence="14 15">
    <name type="scientific">Corynebacterium heidelbergense</name>
    <dbReference type="NCBI Taxonomy" id="2055947"/>
    <lineage>
        <taxon>Bacteria</taxon>
        <taxon>Bacillati</taxon>
        <taxon>Actinomycetota</taxon>
        <taxon>Actinomycetes</taxon>
        <taxon>Mycobacteriales</taxon>
        <taxon>Corynebacteriaceae</taxon>
        <taxon>Corynebacterium</taxon>
    </lineage>
</organism>
<evidence type="ECO:0000256" key="8">
    <source>
        <dbReference type="ARBA" id="ARBA00023052"/>
    </source>
</evidence>
<feature type="region of interest" description="Disordered" evidence="12">
    <location>
        <begin position="40"/>
        <end position="181"/>
    </location>
</feature>
<name>A0A364VDX4_9CORY</name>
<comment type="cofactor">
    <cofactor evidence="2">
        <name>thiamine diphosphate</name>
        <dbReference type="ChEBI" id="CHEBI:58937"/>
    </cofactor>
</comment>
<dbReference type="OrthoDB" id="9759785at2"/>
<comment type="cofactor">
    <cofactor evidence="1">
        <name>Mg(2+)</name>
        <dbReference type="ChEBI" id="CHEBI:18420"/>
    </cofactor>
</comment>
<dbReference type="InterPro" id="IPR005475">
    <property type="entry name" value="Transketolase-like_Pyr-bd"/>
</dbReference>
<dbReference type="PANTHER" id="PTHR23152">
    <property type="entry name" value="2-OXOGLUTARATE DEHYDROGENASE"/>
    <property type="match status" value="1"/>
</dbReference>
<proteinExistence type="predicted"/>
<evidence type="ECO:0000256" key="4">
    <source>
        <dbReference type="ARBA" id="ARBA00022532"/>
    </source>
</evidence>
<evidence type="ECO:0000256" key="6">
    <source>
        <dbReference type="ARBA" id="ARBA00022842"/>
    </source>
</evidence>
<dbReference type="PANTHER" id="PTHR23152:SF4">
    <property type="entry name" value="2-OXOADIPATE DEHYDROGENASE COMPLEX COMPONENT E1"/>
    <property type="match status" value="1"/>
</dbReference>
<dbReference type="Gene3D" id="3.40.50.11610">
    <property type="entry name" value="Multifunctional 2-oxoglutarate metabolism enzyme, C-terminal domain"/>
    <property type="match status" value="1"/>
</dbReference>
<dbReference type="UniPathway" id="UPA00223">
    <property type="reaction ID" value="UER00997"/>
</dbReference>
<protein>
    <submittedName>
        <fullName evidence="14">Multifunctional oxoglutarate decarboxylase/oxoglutarate dehydrogenase thiamine pyrophosphate-binding subunit/dihydrolipoyllysine-residue succinyltransferase subunit</fullName>
        <ecNumber evidence="14">4.1.1.71</ecNumber>
    </submittedName>
</protein>
<dbReference type="GO" id="GO:0030976">
    <property type="term" value="F:thiamine pyrophosphate binding"/>
    <property type="evidence" value="ECO:0007669"/>
    <property type="project" value="InterPro"/>
</dbReference>
<dbReference type="SMART" id="SM00861">
    <property type="entry name" value="Transket_pyr"/>
    <property type="match status" value="1"/>
</dbReference>
<reference evidence="14 15" key="1">
    <citation type="journal article" date="2018" name="Syst. Appl. Microbiol.">
        <title>Corynebacterium heidelbergense sp. nov., isolated from the preen glands of Egyptian geese (Alopochen aegyptiacus).</title>
        <authorList>
            <person name="Braun M.S."/>
            <person name="Wang E."/>
            <person name="Zimmermann S."/>
            <person name="Wink M."/>
        </authorList>
    </citation>
    <scope>NUCLEOTIDE SEQUENCE [LARGE SCALE GENOMIC DNA]</scope>
    <source>
        <strain evidence="14 15">DSM 104638</strain>
    </source>
</reference>
<comment type="catalytic activity">
    <reaction evidence="11">
        <text>N(6)-[(R)-dihydrolipoyl]-L-lysyl-[protein] + succinyl-CoA = N(6)-[(R)-S(8)-succinyldihydrolipoyl]-L-lysyl-[protein] + CoA</text>
        <dbReference type="Rhea" id="RHEA:15213"/>
        <dbReference type="Rhea" id="RHEA-COMP:10475"/>
        <dbReference type="Rhea" id="RHEA-COMP:20092"/>
        <dbReference type="ChEBI" id="CHEBI:57287"/>
        <dbReference type="ChEBI" id="CHEBI:57292"/>
        <dbReference type="ChEBI" id="CHEBI:83100"/>
        <dbReference type="ChEBI" id="CHEBI:83120"/>
        <dbReference type="EC" id="2.3.1.61"/>
    </reaction>
</comment>
<dbReference type="InterPro" id="IPR042179">
    <property type="entry name" value="KGD_C_sf"/>
</dbReference>
<keyword evidence="6" id="KW-0460">Magnesium</keyword>
<dbReference type="InterPro" id="IPR031717">
    <property type="entry name" value="ODO-1/KGD_C"/>
</dbReference>
<evidence type="ECO:0000313" key="14">
    <source>
        <dbReference type="EMBL" id="RAV34849.1"/>
    </source>
</evidence>
<feature type="compositionally biased region" description="Polar residues" evidence="12">
    <location>
        <begin position="901"/>
        <end position="915"/>
    </location>
</feature>
<keyword evidence="5" id="KW-0479">Metal-binding</keyword>